<sequence>MINRIILVLFCSCLLSCDGLNPFENEGEYTEKVYETGKILNVKNDNYFRIVFVEDDSDYLILKAGENKIKTCEVRNEDGVLSINHSYKNKLRNYDLIVAEVHSSNLNTITINAPAEISSEGTLEKESLYIDVTSNAELVELNLKLKLESMRFHAHGSVSGGFRLSGTCNKATYTMNGITNILATDLQCQEVSIAQNGIGDAHVWSEQSLDVTIYNSGDIYYKGSPEIRVEYIQVNNQNATGKVMPEK</sequence>
<dbReference type="InterPro" id="IPR021255">
    <property type="entry name" value="DUF2807"/>
</dbReference>
<keyword evidence="3" id="KW-1185">Reference proteome</keyword>
<name>A0ABX1WTS0_9BACT</name>
<reference evidence="2 3" key="1">
    <citation type="submission" date="2018-12" db="EMBL/GenBank/DDBJ databases">
        <title>Marinifilum JC070 sp. nov., a marine bacterium isolated from Yongle Blue Hole in the South China Sea.</title>
        <authorList>
            <person name="Fu T."/>
        </authorList>
    </citation>
    <scope>NUCLEOTIDE SEQUENCE [LARGE SCALE GENOMIC DNA]</scope>
    <source>
        <strain evidence="2 3">JC070</strain>
    </source>
</reference>
<dbReference type="Proteomes" id="UP000732105">
    <property type="component" value="Unassembled WGS sequence"/>
</dbReference>
<evidence type="ECO:0000313" key="3">
    <source>
        <dbReference type="Proteomes" id="UP000732105"/>
    </source>
</evidence>
<evidence type="ECO:0000259" key="1">
    <source>
        <dbReference type="Pfam" id="PF10988"/>
    </source>
</evidence>
<dbReference type="RefSeq" id="WP_171594765.1">
    <property type="nucleotide sequence ID" value="NZ_RZNH01000008.1"/>
</dbReference>
<dbReference type="Gene3D" id="2.160.20.120">
    <property type="match status" value="1"/>
</dbReference>
<dbReference type="Pfam" id="PF10988">
    <property type="entry name" value="DUF2807"/>
    <property type="match status" value="1"/>
</dbReference>
<gene>
    <name evidence="2" type="ORF">ELS83_06630</name>
</gene>
<feature type="domain" description="Putative auto-transporter adhesin head GIN" evidence="1">
    <location>
        <begin position="43"/>
        <end position="225"/>
    </location>
</feature>
<dbReference type="EMBL" id="RZNH01000008">
    <property type="protein sequence ID" value="NOU59487.1"/>
    <property type="molecule type" value="Genomic_DNA"/>
</dbReference>
<proteinExistence type="predicted"/>
<dbReference type="PANTHER" id="PTHR39200">
    <property type="entry name" value="HYPOTHETICAL EXPORTED PROTEIN"/>
    <property type="match status" value="1"/>
</dbReference>
<comment type="caution">
    <text evidence="2">The sequence shown here is derived from an EMBL/GenBank/DDBJ whole genome shotgun (WGS) entry which is preliminary data.</text>
</comment>
<accession>A0ABX1WTS0</accession>
<protein>
    <submittedName>
        <fullName evidence="2">DUF2807 domain-containing protein</fullName>
    </submittedName>
</protein>
<evidence type="ECO:0000313" key="2">
    <source>
        <dbReference type="EMBL" id="NOU59487.1"/>
    </source>
</evidence>
<organism evidence="2 3">
    <name type="scientific">Marinifilum caeruleilacunae</name>
    <dbReference type="NCBI Taxonomy" id="2499076"/>
    <lineage>
        <taxon>Bacteria</taxon>
        <taxon>Pseudomonadati</taxon>
        <taxon>Bacteroidota</taxon>
        <taxon>Bacteroidia</taxon>
        <taxon>Marinilabiliales</taxon>
        <taxon>Marinifilaceae</taxon>
    </lineage>
</organism>
<dbReference type="PANTHER" id="PTHR39200:SF1">
    <property type="entry name" value="AUTO-TRANSPORTER ADHESIN HEAD GIN DOMAIN-CONTAINING PROTEIN-RELATED"/>
    <property type="match status" value="1"/>
</dbReference>